<organism evidence="1">
    <name type="scientific">Brugia malayi</name>
    <name type="common">Filarial nematode worm</name>
    <dbReference type="NCBI Taxonomy" id="6279"/>
    <lineage>
        <taxon>Eukaryota</taxon>
        <taxon>Metazoa</taxon>
        <taxon>Ecdysozoa</taxon>
        <taxon>Nematoda</taxon>
        <taxon>Chromadorea</taxon>
        <taxon>Rhabditida</taxon>
        <taxon>Spirurina</taxon>
        <taxon>Spiruromorpha</taxon>
        <taxon>Filarioidea</taxon>
        <taxon>Onchocercidae</taxon>
        <taxon>Brugia</taxon>
    </lineage>
</organism>
<sequence length="69" mass="7625">MVRSRQIGTEKLTAASAGLYELQTVGTFTAVMGNKRDWGLSGIGYTKSLDETASDFLDSSKDKWYEADR</sequence>
<evidence type="ECO:0000313" key="1">
    <source>
        <dbReference type="EMBL" id="CRZ24479.1"/>
    </source>
</evidence>
<dbReference type="AlphaFoldDB" id="A0A1I9GD97"/>
<reference evidence="1" key="2">
    <citation type="submission" date="2012-12" db="EMBL/GenBank/DDBJ databases">
        <authorList>
            <consortium name="WormBase Consortium"/>
            <person name="Ghedin E."/>
            <person name="Paulini M."/>
        </authorList>
    </citation>
    <scope>NUCLEOTIDE SEQUENCE</scope>
    <source>
        <strain evidence="1">FR3</strain>
    </source>
</reference>
<reference evidence="1" key="1">
    <citation type="journal article" date="2007" name="Science">
        <title>Draft genome of the filarial nematode parasite Brugia malayi.</title>
        <authorList>
            <person name="Ghedin E."/>
            <person name="Wang S."/>
            <person name="Spiro D."/>
            <person name="Caler E."/>
            <person name="Zhao Q."/>
            <person name="Crabtree J."/>
            <person name="Allen J.E."/>
            <person name="Delcher A.L."/>
            <person name="Guiliano D.B."/>
            <person name="Miranda-Saavedra D."/>
            <person name="Angiuoli S.V."/>
            <person name="Creasy T."/>
            <person name="Amedeo P."/>
            <person name="Haas B."/>
            <person name="El-Sayed N.M."/>
            <person name="Wortman J.R."/>
            <person name="Feldblyum T."/>
            <person name="Tallon L."/>
            <person name="Schatz M."/>
            <person name="Shumway M."/>
            <person name="Koo H."/>
            <person name="Salzberg S.L."/>
            <person name="Schobel S."/>
            <person name="Pertea M."/>
            <person name="Pop M."/>
            <person name="White O."/>
            <person name="Barton G.J."/>
            <person name="Carlow C.K."/>
            <person name="Crawford M.J."/>
            <person name="Daub J."/>
            <person name="Dimmic M.W."/>
            <person name="Estes C.F."/>
            <person name="Foster J.M."/>
            <person name="Ganatra M."/>
            <person name="Gregory W.F."/>
            <person name="Johnson N.M."/>
            <person name="Jin J."/>
            <person name="Komuniecki R."/>
            <person name="Korf I."/>
            <person name="Kumar S."/>
            <person name="Laney S."/>
            <person name="Li B.W."/>
            <person name="Li W."/>
            <person name="Lindblom T.H."/>
            <person name="Lustigman S."/>
            <person name="Ma D."/>
            <person name="Maina C.V."/>
            <person name="Martin D.M."/>
            <person name="McCarter J.P."/>
            <person name="McReynolds L."/>
            <person name="Mitreva M."/>
            <person name="Nutman T.B."/>
            <person name="Parkinson J."/>
            <person name="Peregrin-Alvarez J.M."/>
            <person name="Poole C."/>
            <person name="Ren Q."/>
            <person name="Saunders L."/>
            <person name="Sluder A.E."/>
            <person name="Smith K."/>
            <person name="Stanke M."/>
            <person name="Unnasch T.R."/>
            <person name="Ware J."/>
            <person name="Wei A.D."/>
            <person name="Weil G."/>
            <person name="Williams D.J."/>
            <person name="Zhang Y."/>
            <person name="Williams S.A."/>
            <person name="Fraser-Liggett C."/>
            <person name="Slatko B."/>
            <person name="Blaxter M.L."/>
            <person name="Scott A.L."/>
        </authorList>
    </citation>
    <scope>NUCLEOTIDE SEQUENCE</scope>
    <source>
        <strain evidence="1">FR3</strain>
    </source>
</reference>
<protein>
    <submittedName>
        <fullName evidence="1">Bm9945</fullName>
    </submittedName>
</protein>
<name>A0A1I9GD97_BRUMA</name>
<dbReference type="EMBL" id="LN856957">
    <property type="protein sequence ID" value="CRZ24479.1"/>
    <property type="molecule type" value="Genomic_DNA"/>
</dbReference>
<accession>A0A1I9GD97</accession>
<gene>
    <name evidence="1" type="primary">Bm9945</name>
    <name evidence="1" type="ORF">BM_Bm9945</name>
</gene>
<proteinExistence type="predicted"/>